<dbReference type="Proteomes" id="UP000319894">
    <property type="component" value="Unassembled WGS sequence"/>
</dbReference>
<gene>
    <name evidence="2" type="ORF">DP107_15780</name>
</gene>
<dbReference type="CDD" id="cd00293">
    <property type="entry name" value="USP-like"/>
    <property type="match status" value="1"/>
</dbReference>
<dbReference type="RefSeq" id="WP_144263106.1">
    <property type="nucleotide sequence ID" value="NZ_QMDX01000013.1"/>
</dbReference>
<evidence type="ECO:0000313" key="2">
    <source>
        <dbReference type="EMBL" id="TSD09370.1"/>
    </source>
</evidence>
<name>A0A554MX63_9EURY</name>
<organism evidence="2 3">
    <name type="scientific">Haloglomus irregulare</name>
    <dbReference type="NCBI Taxonomy" id="2234134"/>
    <lineage>
        <taxon>Archaea</taxon>
        <taxon>Methanobacteriati</taxon>
        <taxon>Methanobacteriota</taxon>
        <taxon>Stenosarchaea group</taxon>
        <taxon>Halobacteria</taxon>
        <taxon>Halobacteriales</taxon>
        <taxon>Natronomonadaceae</taxon>
        <taxon>Haloglomus</taxon>
    </lineage>
</organism>
<dbReference type="Pfam" id="PF00582">
    <property type="entry name" value="Usp"/>
    <property type="match status" value="1"/>
</dbReference>
<protein>
    <submittedName>
        <fullName evidence="2">Universal stress protein</fullName>
    </submittedName>
</protein>
<keyword evidence="3" id="KW-1185">Reference proteome</keyword>
<dbReference type="InterPro" id="IPR014729">
    <property type="entry name" value="Rossmann-like_a/b/a_fold"/>
</dbReference>
<dbReference type="OrthoDB" id="312762at2157"/>
<feature type="domain" description="UspA" evidence="1">
    <location>
        <begin position="6"/>
        <end position="145"/>
    </location>
</feature>
<dbReference type="EMBL" id="QMDX01000013">
    <property type="protein sequence ID" value="TSD09370.1"/>
    <property type="molecule type" value="Genomic_DNA"/>
</dbReference>
<dbReference type="AlphaFoldDB" id="A0A554MX63"/>
<dbReference type="InParanoid" id="A0A554MX63"/>
<dbReference type="Gene3D" id="3.40.50.620">
    <property type="entry name" value="HUPs"/>
    <property type="match status" value="1"/>
</dbReference>
<dbReference type="SUPFAM" id="SSF52402">
    <property type="entry name" value="Adenine nucleotide alpha hydrolases-like"/>
    <property type="match status" value="1"/>
</dbReference>
<evidence type="ECO:0000259" key="1">
    <source>
        <dbReference type="Pfam" id="PF00582"/>
    </source>
</evidence>
<proteinExistence type="predicted"/>
<accession>A0A554MX63</accession>
<reference evidence="2 3" key="1">
    <citation type="submission" date="2018-06" db="EMBL/GenBank/DDBJ databases">
        <title>Natronomonas sp. F16-60 a new haloarchaeon isolated from a solar saltern of Isla Cristina, Huelva, Spain.</title>
        <authorList>
            <person name="Duran-Viseras A."/>
            <person name="Sanchez-Porro C."/>
            <person name="Ventosa A."/>
        </authorList>
    </citation>
    <scope>NUCLEOTIDE SEQUENCE [LARGE SCALE GENOMIC DNA]</scope>
    <source>
        <strain evidence="2 3">F16-60</strain>
    </source>
</reference>
<dbReference type="InterPro" id="IPR006016">
    <property type="entry name" value="UspA"/>
</dbReference>
<evidence type="ECO:0000313" key="3">
    <source>
        <dbReference type="Proteomes" id="UP000319894"/>
    </source>
</evidence>
<comment type="caution">
    <text evidence="2">The sequence shown here is derived from an EMBL/GenBank/DDBJ whole genome shotgun (WGS) entry which is preliminary data.</text>
</comment>
<sequence>MEADLVLAPVDGSDNAAAAFEYAVAVAERYDAEVHVLFVIGEEVARPLQDGVIDGDTVAETTMAAVQPVQDRLGGTDVPSTHSAAHGYSTERLTQHPGSVIVEVAEQLSADFVVLPREPVTGDPEAAIEKAAQYVIAHADQPVLSV</sequence>